<dbReference type="InterPro" id="IPR017853">
    <property type="entry name" value="GH"/>
</dbReference>
<gene>
    <name evidence="1" type="ORF">HRbin22_01421</name>
</gene>
<dbReference type="InterPro" id="IPR051923">
    <property type="entry name" value="Glycosyl_Hydrolase_39"/>
</dbReference>
<evidence type="ECO:0000313" key="1">
    <source>
        <dbReference type="EMBL" id="GBD09173.1"/>
    </source>
</evidence>
<dbReference type="Proteomes" id="UP000236642">
    <property type="component" value="Unassembled WGS sequence"/>
</dbReference>
<evidence type="ECO:0008006" key="3">
    <source>
        <dbReference type="Google" id="ProtNLM"/>
    </source>
</evidence>
<dbReference type="GO" id="GO:0004553">
    <property type="term" value="F:hydrolase activity, hydrolyzing O-glycosyl compounds"/>
    <property type="evidence" value="ECO:0007669"/>
    <property type="project" value="TreeGrafter"/>
</dbReference>
<dbReference type="SUPFAM" id="SSF51445">
    <property type="entry name" value="(Trans)glycosidases"/>
    <property type="match status" value="1"/>
</dbReference>
<evidence type="ECO:0000313" key="2">
    <source>
        <dbReference type="Proteomes" id="UP000236642"/>
    </source>
</evidence>
<dbReference type="EMBL" id="BEHY01000029">
    <property type="protein sequence ID" value="GBD09173.1"/>
    <property type="molecule type" value="Genomic_DNA"/>
</dbReference>
<dbReference type="PANTHER" id="PTHR12631:SF10">
    <property type="entry name" value="BETA-XYLOSIDASE-LIKE PROTEIN-RELATED"/>
    <property type="match status" value="1"/>
</dbReference>
<proteinExistence type="predicted"/>
<dbReference type="Gene3D" id="3.20.20.80">
    <property type="entry name" value="Glycosidases"/>
    <property type="match status" value="1"/>
</dbReference>
<reference evidence="2" key="1">
    <citation type="submission" date="2017-09" db="EMBL/GenBank/DDBJ databases">
        <title>Metaegenomics of thermophilic ammonia-oxidizing enrichment culture.</title>
        <authorList>
            <person name="Kato S."/>
            <person name="Suzuki K."/>
        </authorList>
    </citation>
    <scope>NUCLEOTIDE SEQUENCE [LARGE SCALE GENOMIC DNA]</scope>
</reference>
<dbReference type="AlphaFoldDB" id="A0A2H5Y6V8"/>
<name>A0A2H5Y6V8_9CHLR</name>
<comment type="caution">
    <text evidence="1">The sequence shown here is derived from an EMBL/GenBank/DDBJ whole genome shotgun (WGS) entry which is preliminary data.</text>
</comment>
<sequence length="479" mass="53354">MRIRCRRRWEHRWAWLVGIGLGIALAASSISSSSGTRAQSVPHLGYGVNPLYSEDPGIGEMGFDWTKVFGPVGSRLPYRVLRRVDVHADTLNHLNAWGNWLENEAGTQADFIEAWEIGNEPNLDASYGWAAPPNAADYTRVLCEAYRRIKRADPTAIVVSAGLAPTGRVPFTWNGHKGYCAPGMGWCPGYYQDEREFLREMLQAGAANCFDALGFHPYGFAAPATAAPGSPECGPNDFCFRTVEVIRQIMVGEFGVDKPIWATEFGWLVDPAQVGWSECRSDPSFSGRLWQLVSLQQQADNLVQAYQWAEANWPWMGAMLLFNYGFYNSSSCDQMGFYDIKGRPAETALRNMSKNPVPARPVWNTPQLLLSDVDAPALLRRAFRVRNRSPEPLQWTVLGSSSPDFPLNVEASSGTYRQPLPFRVDPTGKPLGVYTATIRVQATPWTPMALAVEGGIQDLTVILRVVPEVYRDYLPLIQR</sequence>
<dbReference type="PANTHER" id="PTHR12631">
    <property type="entry name" value="ALPHA-L-IDURONIDASE"/>
    <property type="match status" value="1"/>
</dbReference>
<accession>A0A2H5Y6V8</accession>
<organism evidence="1 2">
    <name type="scientific">Candidatus Thermoflexus japonica</name>
    <dbReference type="NCBI Taxonomy" id="2035417"/>
    <lineage>
        <taxon>Bacteria</taxon>
        <taxon>Bacillati</taxon>
        <taxon>Chloroflexota</taxon>
        <taxon>Thermoflexia</taxon>
        <taxon>Thermoflexales</taxon>
        <taxon>Thermoflexaceae</taxon>
        <taxon>Thermoflexus</taxon>
    </lineage>
</organism>
<protein>
    <recommendedName>
        <fullName evidence="3">Asl1-like glycosyl hydrolase catalytic domain-containing protein</fullName>
    </recommendedName>
</protein>